<organism evidence="2 3">
    <name type="scientific">Dryococelus australis</name>
    <dbReference type="NCBI Taxonomy" id="614101"/>
    <lineage>
        <taxon>Eukaryota</taxon>
        <taxon>Metazoa</taxon>
        <taxon>Ecdysozoa</taxon>
        <taxon>Arthropoda</taxon>
        <taxon>Hexapoda</taxon>
        <taxon>Insecta</taxon>
        <taxon>Pterygota</taxon>
        <taxon>Neoptera</taxon>
        <taxon>Polyneoptera</taxon>
        <taxon>Phasmatodea</taxon>
        <taxon>Verophasmatodea</taxon>
        <taxon>Anareolatae</taxon>
        <taxon>Phasmatidae</taxon>
        <taxon>Eurycanthinae</taxon>
        <taxon>Dryococelus</taxon>
    </lineage>
</organism>
<evidence type="ECO:0000313" key="3">
    <source>
        <dbReference type="Proteomes" id="UP001159363"/>
    </source>
</evidence>
<evidence type="ECO:0000256" key="1">
    <source>
        <dbReference type="SAM" id="MobiDB-lite"/>
    </source>
</evidence>
<gene>
    <name evidence="2" type="ORF">PR048_025822</name>
</gene>
<reference evidence="2 3" key="1">
    <citation type="submission" date="2023-02" db="EMBL/GenBank/DDBJ databases">
        <title>LHISI_Scaffold_Assembly.</title>
        <authorList>
            <person name="Stuart O.P."/>
            <person name="Cleave R."/>
            <person name="Magrath M.J.L."/>
            <person name="Mikheyev A.S."/>
        </authorList>
    </citation>
    <scope>NUCLEOTIDE SEQUENCE [LARGE SCALE GENOMIC DNA]</scope>
    <source>
        <strain evidence="2">Daus_M_001</strain>
        <tissue evidence="2">Leg muscle</tissue>
    </source>
</reference>
<evidence type="ECO:0000313" key="2">
    <source>
        <dbReference type="EMBL" id="KAJ8872220.1"/>
    </source>
</evidence>
<dbReference type="EMBL" id="JARBHB010000011">
    <property type="protein sequence ID" value="KAJ8872220.1"/>
    <property type="molecule type" value="Genomic_DNA"/>
</dbReference>
<sequence>MLSHPKGKRVSQPLSALPPSEEANADQHFSFGSHATTQTRQAIAAIYNKYSQGFLGMLVKSFYIVTAQLITTTPPNYVQNSSGTSFIKKPSNVPELGLLTNSIQETLRICLRFSVPQFLSKAGDEGVDAHVSVAPSAPTLLGLRRARFPQPGLKAKIIGFIREENAIIIRRRESIHWEGSYKEAWFVLRLCAKSRSLCGQNGWLFACTLNAFLTVAAAAEGKRCWRAKLNTPPNQALETATTRFS</sequence>
<feature type="region of interest" description="Disordered" evidence="1">
    <location>
        <begin position="1"/>
        <end position="25"/>
    </location>
</feature>
<comment type="caution">
    <text evidence="2">The sequence shown here is derived from an EMBL/GenBank/DDBJ whole genome shotgun (WGS) entry which is preliminary data.</text>
</comment>
<proteinExistence type="predicted"/>
<name>A0ABQ9GJL9_9NEOP</name>
<accession>A0ABQ9GJL9</accession>
<keyword evidence="3" id="KW-1185">Reference proteome</keyword>
<dbReference type="Proteomes" id="UP001159363">
    <property type="component" value="Chromosome 10"/>
</dbReference>
<protein>
    <submittedName>
        <fullName evidence="2">Uncharacterized protein</fullName>
    </submittedName>
</protein>